<name>A0A2K8SQ06_9NOSO</name>
<keyword evidence="2" id="KW-1185">Reference proteome</keyword>
<organism evidence="1 2">
    <name type="scientific">Nostoc flagelliforme CCNUN1</name>
    <dbReference type="NCBI Taxonomy" id="2038116"/>
    <lineage>
        <taxon>Bacteria</taxon>
        <taxon>Bacillati</taxon>
        <taxon>Cyanobacteriota</taxon>
        <taxon>Cyanophyceae</taxon>
        <taxon>Nostocales</taxon>
        <taxon>Nostocaceae</taxon>
        <taxon>Nostoc</taxon>
    </lineage>
</organism>
<sequence length="62" mass="7152">MICVFHAKRRFALFQRINLEITRCLNIIDASEVAITFFTVEEQLRGRFQVIGRAVPNDLISA</sequence>
<dbReference type="AlphaFoldDB" id="A0A2K8SQ06"/>
<evidence type="ECO:0000313" key="1">
    <source>
        <dbReference type="EMBL" id="AUB37542.1"/>
    </source>
</evidence>
<evidence type="ECO:0000313" key="2">
    <source>
        <dbReference type="Proteomes" id="UP000232003"/>
    </source>
</evidence>
<accession>A0A2K8SQ06</accession>
<dbReference type="Proteomes" id="UP000232003">
    <property type="component" value="Chromosome"/>
</dbReference>
<dbReference type="EMBL" id="CP024785">
    <property type="protein sequence ID" value="AUB37542.1"/>
    <property type="molecule type" value="Genomic_DNA"/>
</dbReference>
<dbReference type="KEGG" id="nfl:COO91_03487"/>
<gene>
    <name evidence="1" type="ORF">COO91_03487</name>
</gene>
<protein>
    <submittedName>
        <fullName evidence="1">Uncharacterized protein</fullName>
    </submittedName>
</protein>
<reference evidence="1 2" key="1">
    <citation type="submission" date="2017-11" db="EMBL/GenBank/DDBJ databases">
        <title>Complete genome of a free-living desiccation-tolerant cyanobacterium and its photosynthetic adaptation to extreme terrestrial habitat.</title>
        <authorList>
            <person name="Shang J."/>
        </authorList>
    </citation>
    <scope>NUCLEOTIDE SEQUENCE [LARGE SCALE GENOMIC DNA]</scope>
    <source>
        <strain evidence="1 2">CCNUN1</strain>
    </source>
</reference>
<proteinExistence type="predicted"/>